<evidence type="ECO:0000256" key="3">
    <source>
        <dbReference type="ARBA" id="ARBA00008370"/>
    </source>
</evidence>
<reference evidence="12" key="2">
    <citation type="submission" date="2014-06" db="EMBL/GenBank/DDBJ databases">
        <title>The complete genome of Blastobotrys (Arxula) adeninivorans LS3 - a yeast of biotechnological interest.</title>
        <authorList>
            <person name="Kunze G."/>
            <person name="Gaillardin C."/>
            <person name="Czernicka M."/>
            <person name="Durrens P."/>
            <person name="Martin T."/>
            <person name="Boer E."/>
            <person name="Gabaldon T."/>
            <person name="Cruz J."/>
            <person name="Talla E."/>
            <person name="Marck C."/>
            <person name="Goffeau A."/>
            <person name="Barbe V."/>
            <person name="Baret P."/>
            <person name="Baronian K."/>
            <person name="Beier S."/>
            <person name="Bleykasten C."/>
            <person name="Bode R."/>
            <person name="Casaregola S."/>
            <person name="Despons L."/>
            <person name="Fairhead C."/>
            <person name="Giersberg M."/>
            <person name="Gierski P."/>
            <person name="Hahnel U."/>
            <person name="Hartmann A."/>
            <person name="Jankowska D."/>
            <person name="Jubin C."/>
            <person name="Jung P."/>
            <person name="Lafontaine I."/>
            <person name="Leh-Louis V."/>
            <person name="Lemaire M."/>
            <person name="Marcet-Houben M."/>
            <person name="Mascher M."/>
            <person name="Morel G."/>
            <person name="Richard G.-F."/>
            <person name="Riechen J."/>
            <person name="Sacerdot C."/>
            <person name="Sarkar A."/>
            <person name="Savel G."/>
            <person name="Schacherer J."/>
            <person name="Sherman D."/>
            <person name="Straub M.-L."/>
            <person name="Stein N."/>
            <person name="Thierry A."/>
            <person name="Trautwein-Schult A."/>
            <person name="Westhof E."/>
            <person name="Worch S."/>
            <person name="Dujon B."/>
            <person name="Souciet J.-L."/>
            <person name="Wincker P."/>
            <person name="Scholz U."/>
            <person name="Neuveglise N."/>
        </authorList>
    </citation>
    <scope>NUCLEOTIDE SEQUENCE</scope>
    <source>
        <strain evidence="12">LS3</strain>
    </source>
</reference>
<feature type="transmembrane region" description="Helical" evidence="11">
    <location>
        <begin position="34"/>
        <end position="56"/>
    </location>
</feature>
<dbReference type="GO" id="GO:0033617">
    <property type="term" value="P:mitochondrial respiratory chain complex IV assembly"/>
    <property type="evidence" value="ECO:0007669"/>
    <property type="project" value="TreeGrafter"/>
</dbReference>
<dbReference type="AlphaFoldDB" id="A0A060T3A2"/>
<dbReference type="PANTHER" id="PTHR17130:SF14">
    <property type="entry name" value="CYTOCHROME C OXIDASE ASSEMBLY PROTEIN COX16 HOMOLOG, MITOCHONDRIAL"/>
    <property type="match status" value="1"/>
</dbReference>
<evidence type="ECO:0000313" key="12">
    <source>
        <dbReference type="EMBL" id="CDP33377.1"/>
    </source>
</evidence>
<reference evidence="12" key="1">
    <citation type="submission" date="2014-02" db="EMBL/GenBank/DDBJ databases">
        <authorList>
            <person name="Genoscope - CEA"/>
        </authorList>
    </citation>
    <scope>NUCLEOTIDE SEQUENCE</scope>
    <source>
        <strain evidence="12">LS3</strain>
    </source>
</reference>
<accession>A0A060T3A2</accession>
<dbReference type="Pfam" id="PF14138">
    <property type="entry name" value="COX16"/>
    <property type="match status" value="1"/>
</dbReference>
<proteinExistence type="inferred from homology"/>
<dbReference type="InterPro" id="IPR020164">
    <property type="entry name" value="Cyt_c_Oxase_assmbl_COX16"/>
</dbReference>
<keyword evidence="7" id="KW-0999">Mitochondrion inner membrane</keyword>
<evidence type="ECO:0000256" key="8">
    <source>
        <dbReference type="ARBA" id="ARBA00022989"/>
    </source>
</evidence>
<dbReference type="EMBL" id="HG937691">
    <property type="protein sequence ID" value="CDP33377.1"/>
    <property type="molecule type" value="Genomic_DNA"/>
</dbReference>
<name>A0A060T3A2_BLAAD</name>
<comment type="function">
    <text evidence="1">Required for the assembly of the mitochondrial respiratory chain complex IV (CIV), also known as cytochrome c oxidase. May participate in merging the COX1 and COX2 assembly lines.</text>
</comment>
<evidence type="ECO:0000256" key="10">
    <source>
        <dbReference type="ARBA" id="ARBA00023136"/>
    </source>
</evidence>
<comment type="similarity">
    <text evidence="3">Belongs to the COX16 family.</text>
</comment>
<comment type="subcellular location">
    <subcellularLocation>
        <location evidence="2">Mitochondrion inner membrane</location>
        <topology evidence="2">Single-pass membrane protein</topology>
    </subcellularLocation>
</comment>
<evidence type="ECO:0000256" key="5">
    <source>
        <dbReference type="ARBA" id="ARBA00019222"/>
    </source>
</evidence>
<gene>
    <name evidence="12" type="ORF">GNLVRS02_ARAD1A08052g</name>
</gene>
<keyword evidence="8 11" id="KW-1133">Transmembrane helix</keyword>
<evidence type="ECO:0000256" key="7">
    <source>
        <dbReference type="ARBA" id="ARBA00022792"/>
    </source>
</evidence>
<evidence type="ECO:0000256" key="6">
    <source>
        <dbReference type="ARBA" id="ARBA00022692"/>
    </source>
</evidence>
<keyword evidence="9" id="KW-0496">Mitochondrion</keyword>
<dbReference type="GO" id="GO:0005743">
    <property type="term" value="C:mitochondrial inner membrane"/>
    <property type="evidence" value="ECO:0007669"/>
    <property type="project" value="UniProtKB-SubCell"/>
</dbReference>
<evidence type="ECO:0000256" key="9">
    <source>
        <dbReference type="ARBA" id="ARBA00023128"/>
    </source>
</evidence>
<dbReference type="PhylomeDB" id="A0A060T3A2"/>
<evidence type="ECO:0000256" key="4">
    <source>
        <dbReference type="ARBA" id="ARBA00015368"/>
    </source>
</evidence>
<protein>
    <recommendedName>
        <fullName evidence="4">Cytochrome c oxidase assembly protein COX16, mitochondrial</fullName>
    </recommendedName>
    <alternativeName>
        <fullName evidence="5">Cytochrome c oxidase assembly protein cox16, mitochondrial</fullName>
    </alternativeName>
</protein>
<dbReference type="PANTHER" id="PTHR17130">
    <property type="entry name" value="MITOCHONDRIAL OUTER MEMBRANE PROTEIN 25"/>
    <property type="match status" value="1"/>
</dbReference>
<organism evidence="12">
    <name type="scientific">Blastobotrys adeninivorans</name>
    <name type="common">Yeast</name>
    <name type="synonym">Arxula adeninivorans</name>
    <dbReference type="NCBI Taxonomy" id="409370"/>
    <lineage>
        <taxon>Eukaryota</taxon>
        <taxon>Fungi</taxon>
        <taxon>Dikarya</taxon>
        <taxon>Ascomycota</taxon>
        <taxon>Saccharomycotina</taxon>
        <taxon>Dipodascomycetes</taxon>
        <taxon>Dipodascales</taxon>
        <taxon>Trichomonascaceae</taxon>
        <taxon>Blastobotrys</taxon>
    </lineage>
</organism>
<sequence length="118" mass="14028">MAFQSKTFYSKKQVENWNKSFLGRAATLAKRHHFLLIGLPFMSIVAGGAYMLSFFTQLRYEKHDQRAQSLSEEEALSIVKNRRKVDMKEEYYKLQQMDLDSWEQVRVPRFPGESENKW</sequence>
<evidence type="ECO:0000256" key="11">
    <source>
        <dbReference type="SAM" id="Phobius"/>
    </source>
</evidence>
<keyword evidence="10 11" id="KW-0472">Membrane</keyword>
<keyword evidence="6 11" id="KW-0812">Transmembrane</keyword>
<evidence type="ECO:0000256" key="1">
    <source>
        <dbReference type="ARBA" id="ARBA00002490"/>
    </source>
</evidence>
<evidence type="ECO:0000256" key="2">
    <source>
        <dbReference type="ARBA" id="ARBA00004434"/>
    </source>
</evidence>